<keyword evidence="2" id="KW-0328">Glycosyltransferase</keyword>
<dbReference type="OrthoDB" id="9806824at2"/>
<keyword evidence="5 7" id="KW-1133">Transmembrane helix</keyword>
<dbReference type="InterPro" id="IPR003919">
    <property type="entry name" value="Cell_synth_A"/>
</dbReference>
<keyword evidence="3" id="KW-0808">Transferase</keyword>
<dbReference type="RefSeq" id="WP_067361754.1">
    <property type="nucleotide sequence ID" value="NZ_JBIUBN010000044.1"/>
</dbReference>
<dbReference type="Pfam" id="PF13641">
    <property type="entry name" value="Glyco_tranf_2_3"/>
    <property type="match status" value="1"/>
</dbReference>
<dbReference type="InterPro" id="IPR050321">
    <property type="entry name" value="Glycosyltr_2/OpgH_subfam"/>
</dbReference>
<dbReference type="GO" id="GO:0006011">
    <property type="term" value="P:UDP-alpha-D-glucose metabolic process"/>
    <property type="evidence" value="ECO:0007669"/>
    <property type="project" value="InterPro"/>
</dbReference>
<dbReference type="CDD" id="cd06421">
    <property type="entry name" value="CESA_CelA_like"/>
    <property type="match status" value="1"/>
</dbReference>
<dbReference type="PRINTS" id="PR01439">
    <property type="entry name" value="CELLSNTHASEA"/>
</dbReference>
<feature type="transmembrane region" description="Helical" evidence="7">
    <location>
        <begin position="468"/>
        <end position="489"/>
    </location>
</feature>
<dbReference type="Gene3D" id="3.90.550.10">
    <property type="entry name" value="Spore Coat Polysaccharide Biosynthesis Protein SpsA, Chain A"/>
    <property type="match status" value="1"/>
</dbReference>
<reference evidence="8 9" key="1">
    <citation type="submission" date="2016-01" db="EMBL/GenBank/DDBJ databases">
        <title>Whole genome sequence and analysis of Micromonospora rosaria DSM 803, which can produce antibacterial substance rosamicin.</title>
        <authorList>
            <person name="Yang H."/>
            <person name="He X."/>
            <person name="Zhu D."/>
        </authorList>
    </citation>
    <scope>NUCLEOTIDE SEQUENCE [LARGE SCALE GENOMIC DNA]</scope>
    <source>
        <strain evidence="8 9">DSM 803</strain>
    </source>
</reference>
<evidence type="ECO:0000256" key="5">
    <source>
        <dbReference type="ARBA" id="ARBA00022989"/>
    </source>
</evidence>
<evidence type="ECO:0000256" key="6">
    <source>
        <dbReference type="ARBA" id="ARBA00023136"/>
    </source>
</evidence>
<keyword evidence="6 7" id="KW-0472">Membrane</keyword>
<dbReference type="GO" id="GO:0035438">
    <property type="term" value="F:cyclic-di-GMP binding"/>
    <property type="evidence" value="ECO:0007669"/>
    <property type="project" value="InterPro"/>
</dbReference>
<dbReference type="GO" id="GO:0016759">
    <property type="term" value="F:cellulose synthase activity"/>
    <property type="evidence" value="ECO:0007669"/>
    <property type="project" value="InterPro"/>
</dbReference>
<evidence type="ECO:0000256" key="2">
    <source>
        <dbReference type="ARBA" id="ARBA00022676"/>
    </source>
</evidence>
<feature type="transmembrane region" description="Helical" evidence="7">
    <location>
        <begin position="15"/>
        <end position="37"/>
    </location>
</feature>
<dbReference type="EMBL" id="LRQV01000016">
    <property type="protein sequence ID" value="KXK62652.1"/>
    <property type="molecule type" value="Genomic_DNA"/>
</dbReference>
<comment type="subcellular location">
    <subcellularLocation>
        <location evidence="1">Membrane</location>
        <topology evidence="1">Multi-pass membrane protein</topology>
    </subcellularLocation>
</comment>
<sequence length="542" mass="59386">MTPYRLRQTTDRDPWYLPVLYVAFLTLAAVFAVWRTVVANWGVWFGPLAWAAEMFGLVTSILFVVSLRRAVRPVPRVVTGTTKTVDILIPTLNEPLSVLEPTVIGATRVRGVRRVLVLDDAARDEVRELADRYGAGYLARTERGGAKAGNLNSGLTATDAEFVVTLDADHVPLPELIEQTIGYFDDPQVAVVQSPQSFYNTESFTFRRRRGDDAGWHEQAMFYGGIQPTKNRTNSAIYTGTSAMLRRSALDTTGGFAPDTPTEDIHTSLRLHARGWRSVYLRTPLAYGLEVENLEEYYRTRRRWASGSLRLLFRNPDSPLWVRGLTLSQRLNYLSALVTHLQGLNRLAYLVAPIAAVLTGVAPVSGPYAVYGFAFLAFMVLSIVTVVLFGRGNYHLVHSEAFGVADTLPMIDALRDLAGGERGFGVSRKRTGRASGAGLTWAYRAFAAVNLGGLGIAVTRLVQGEHVVIAAWSAAFLTLSSAYALAFLVTMERYERRIGAPAYLRLTPEELYQHVLGLSTTGGPVRPAAAPTAPAPRPLAAA</sequence>
<evidence type="ECO:0000313" key="8">
    <source>
        <dbReference type="EMBL" id="KXK62652.1"/>
    </source>
</evidence>
<evidence type="ECO:0000313" key="9">
    <source>
        <dbReference type="Proteomes" id="UP000070620"/>
    </source>
</evidence>
<dbReference type="PANTHER" id="PTHR43867:SF2">
    <property type="entry name" value="CELLULOSE SYNTHASE CATALYTIC SUBUNIT A [UDP-FORMING]"/>
    <property type="match status" value="1"/>
</dbReference>
<evidence type="ECO:0000256" key="3">
    <source>
        <dbReference type="ARBA" id="ARBA00022679"/>
    </source>
</evidence>
<proteinExistence type="predicted"/>
<evidence type="ECO:0000256" key="7">
    <source>
        <dbReference type="SAM" id="Phobius"/>
    </source>
</evidence>
<evidence type="ECO:0000256" key="1">
    <source>
        <dbReference type="ARBA" id="ARBA00004141"/>
    </source>
</evidence>
<dbReference type="InterPro" id="IPR029044">
    <property type="entry name" value="Nucleotide-diphossugar_trans"/>
</dbReference>
<evidence type="ECO:0000256" key="4">
    <source>
        <dbReference type="ARBA" id="ARBA00022692"/>
    </source>
</evidence>
<feature type="transmembrane region" description="Helical" evidence="7">
    <location>
        <begin position="43"/>
        <end position="67"/>
    </location>
</feature>
<feature type="transmembrane region" description="Helical" evidence="7">
    <location>
        <begin position="347"/>
        <end position="364"/>
    </location>
</feature>
<gene>
    <name evidence="8" type="ORF">AWW66_07540</name>
</gene>
<accession>A0A136PW69</accession>
<dbReference type="Proteomes" id="UP000070620">
    <property type="component" value="Unassembled WGS sequence"/>
</dbReference>
<dbReference type="SUPFAM" id="SSF53448">
    <property type="entry name" value="Nucleotide-diphospho-sugar transferases"/>
    <property type="match status" value="1"/>
</dbReference>
<organism evidence="8 9">
    <name type="scientific">Micromonospora rosaria</name>
    <dbReference type="NCBI Taxonomy" id="47874"/>
    <lineage>
        <taxon>Bacteria</taxon>
        <taxon>Bacillati</taxon>
        <taxon>Actinomycetota</taxon>
        <taxon>Actinomycetes</taxon>
        <taxon>Micromonosporales</taxon>
        <taxon>Micromonosporaceae</taxon>
        <taxon>Micromonospora</taxon>
    </lineage>
</organism>
<comment type="caution">
    <text evidence="8">The sequence shown here is derived from an EMBL/GenBank/DDBJ whole genome shotgun (WGS) entry which is preliminary data.</text>
</comment>
<feature type="transmembrane region" description="Helical" evidence="7">
    <location>
        <begin position="441"/>
        <end position="462"/>
    </location>
</feature>
<dbReference type="PANTHER" id="PTHR43867">
    <property type="entry name" value="CELLULOSE SYNTHASE CATALYTIC SUBUNIT A [UDP-FORMING]"/>
    <property type="match status" value="1"/>
</dbReference>
<protein>
    <submittedName>
        <fullName evidence="8">Uncharacterized protein</fullName>
    </submittedName>
</protein>
<dbReference type="GO" id="GO:0005886">
    <property type="term" value="C:plasma membrane"/>
    <property type="evidence" value="ECO:0007669"/>
    <property type="project" value="TreeGrafter"/>
</dbReference>
<name>A0A136PW69_9ACTN</name>
<feature type="transmembrane region" description="Helical" evidence="7">
    <location>
        <begin position="370"/>
        <end position="389"/>
    </location>
</feature>
<dbReference type="AlphaFoldDB" id="A0A136PW69"/>
<keyword evidence="4 7" id="KW-0812">Transmembrane</keyword>
<keyword evidence="9" id="KW-1185">Reference proteome</keyword>